<accession>A0A7K3R939</accession>
<dbReference type="Proteomes" id="UP000470951">
    <property type="component" value="Unassembled WGS sequence"/>
</dbReference>
<evidence type="ECO:0000313" key="3">
    <source>
        <dbReference type="Proteomes" id="UP000470951"/>
    </source>
</evidence>
<dbReference type="InterPro" id="IPR036291">
    <property type="entry name" value="NAD(P)-bd_dom_sf"/>
</dbReference>
<sequence>MTAAATGRIAVTGATGTLGTALVRELAGRGHRPLALVRPGRGGAVAGPADPVEADLGDGGPEAVRRLAGALTGTRALFLLTPFHPRQDLLQRTVIEAAAAAGVAHVVKLSALGADPDSPVLVHRQHGLAEQALADRCPGHTVLRPNAFTQNAAQWLGTIASRGAVLLPVGPARVSMVDVRDIAAAAATLLTGPPGRGEVYELTGPRALGYAEAAEELTAASGREIRYLDVSEDEARRAMLGAGVPAWAVAARLQLYATYAAGEAETVTGALRELTGRPPRPFGDFARSLAERIRALPAPGTAEAAR</sequence>
<dbReference type="Gene3D" id="3.40.50.720">
    <property type="entry name" value="NAD(P)-binding Rossmann-like Domain"/>
    <property type="match status" value="1"/>
</dbReference>
<dbReference type="InterPro" id="IPR051604">
    <property type="entry name" value="Ergot_Alk_Oxidoreductase"/>
</dbReference>
<dbReference type="EMBL" id="JAAGMS010000135">
    <property type="protein sequence ID" value="NEB98703.1"/>
    <property type="molecule type" value="Genomic_DNA"/>
</dbReference>
<dbReference type="Gene3D" id="3.90.25.10">
    <property type="entry name" value="UDP-galactose 4-epimerase, domain 1"/>
    <property type="match status" value="1"/>
</dbReference>
<dbReference type="PANTHER" id="PTHR43162">
    <property type="match status" value="1"/>
</dbReference>
<evidence type="ECO:0000259" key="1">
    <source>
        <dbReference type="Pfam" id="PF13460"/>
    </source>
</evidence>
<feature type="domain" description="NAD(P)-binding" evidence="1">
    <location>
        <begin position="13"/>
        <end position="191"/>
    </location>
</feature>
<evidence type="ECO:0000313" key="2">
    <source>
        <dbReference type="EMBL" id="NEB98703.1"/>
    </source>
</evidence>
<gene>
    <name evidence="2" type="ORF">G3I58_12070</name>
</gene>
<comment type="caution">
    <text evidence="2">The sequence shown here is derived from an EMBL/GenBank/DDBJ whole genome shotgun (WGS) entry which is preliminary data.</text>
</comment>
<dbReference type="PANTHER" id="PTHR43162:SF1">
    <property type="entry name" value="PRESTALK A DIFFERENTIATION PROTEIN A"/>
    <property type="match status" value="1"/>
</dbReference>
<proteinExistence type="predicted"/>
<organism evidence="2 3">
    <name type="scientific">Streptomyces anulatus</name>
    <name type="common">Streptomyces chrysomallus</name>
    <dbReference type="NCBI Taxonomy" id="1892"/>
    <lineage>
        <taxon>Bacteria</taxon>
        <taxon>Bacillati</taxon>
        <taxon>Actinomycetota</taxon>
        <taxon>Actinomycetes</taxon>
        <taxon>Kitasatosporales</taxon>
        <taxon>Streptomycetaceae</taxon>
        <taxon>Streptomyces</taxon>
    </lineage>
</organism>
<dbReference type="AlphaFoldDB" id="A0A7K3R939"/>
<dbReference type="SUPFAM" id="SSF51735">
    <property type="entry name" value="NAD(P)-binding Rossmann-fold domains"/>
    <property type="match status" value="1"/>
</dbReference>
<dbReference type="Pfam" id="PF13460">
    <property type="entry name" value="NAD_binding_10"/>
    <property type="match status" value="1"/>
</dbReference>
<reference evidence="2 3" key="1">
    <citation type="submission" date="2020-01" db="EMBL/GenBank/DDBJ databases">
        <title>Insect and environment-associated Actinomycetes.</title>
        <authorList>
            <person name="Currrie C."/>
            <person name="Chevrette M."/>
            <person name="Carlson C."/>
            <person name="Stubbendieck R."/>
            <person name="Wendt-Pienkowski E."/>
        </authorList>
    </citation>
    <scope>NUCLEOTIDE SEQUENCE [LARGE SCALE GENOMIC DNA]</scope>
    <source>
        <strain evidence="2 3">SID7903</strain>
    </source>
</reference>
<protein>
    <submittedName>
        <fullName evidence="2">NAD(P)H-binding protein</fullName>
    </submittedName>
</protein>
<name>A0A7K3R939_STRAQ</name>
<dbReference type="RefSeq" id="WP_164269422.1">
    <property type="nucleotide sequence ID" value="NZ_JAAGMS010000135.1"/>
</dbReference>
<dbReference type="InterPro" id="IPR016040">
    <property type="entry name" value="NAD(P)-bd_dom"/>
</dbReference>